<dbReference type="EMBL" id="KZ303528">
    <property type="protein sequence ID" value="PIA13701.1"/>
    <property type="molecule type" value="Genomic_DNA"/>
</dbReference>
<dbReference type="AlphaFoldDB" id="A0A2G5B3X6"/>
<name>A0A2G5B3X6_COERN</name>
<organism evidence="1 2">
    <name type="scientific">Coemansia reversa (strain ATCC 12441 / NRRL 1564)</name>
    <dbReference type="NCBI Taxonomy" id="763665"/>
    <lineage>
        <taxon>Eukaryota</taxon>
        <taxon>Fungi</taxon>
        <taxon>Fungi incertae sedis</taxon>
        <taxon>Zoopagomycota</taxon>
        <taxon>Kickxellomycotina</taxon>
        <taxon>Kickxellomycetes</taxon>
        <taxon>Kickxellales</taxon>
        <taxon>Kickxellaceae</taxon>
        <taxon>Coemansia</taxon>
    </lineage>
</organism>
<proteinExistence type="predicted"/>
<gene>
    <name evidence="1" type="ORF">COEREDRAFT_89342</name>
</gene>
<reference evidence="1 2" key="1">
    <citation type="journal article" date="2015" name="Genome Biol. Evol.">
        <title>Phylogenomic analyses indicate that early fungi evolved digesting cell walls of algal ancestors of land plants.</title>
        <authorList>
            <person name="Chang Y."/>
            <person name="Wang S."/>
            <person name="Sekimoto S."/>
            <person name="Aerts A.L."/>
            <person name="Choi C."/>
            <person name="Clum A."/>
            <person name="LaButti K.M."/>
            <person name="Lindquist E.A."/>
            <person name="Yee Ngan C."/>
            <person name="Ohm R.A."/>
            <person name="Salamov A.A."/>
            <person name="Grigoriev I.V."/>
            <person name="Spatafora J.W."/>
            <person name="Berbee M.L."/>
        </authorList>
    </citation>
    <scope>NUCLEOTIDE SEQUENCE [LARGE SCALE GENOMIC DNA]</scope>
    <source>
        <strain evidence="1 2">NRRL 1564</strain>
    </source>
</reference>
<dbReference type="Proteomes" id="UP000242474">
    <property type="component" value="Unassembled WGS sequence"/>
</dbReference>
<dbReference type="OrthoDB" id="5595417at2759"/>
<evidence type="ECO:0000313" key="1">
    <source>
        <dbReference type="EMBL" id="PIA13701.1"/>
    </source>
</evidence>
<protein>
    <recommendedName>
        <fullName evidence="3">F-box domain-containing protein</fullName>
    </recommendedName>
</protein>
<sequence length="533" mass="60491">MHINHLPEDILISIFKHTCYMEFYTTNQWEEKLLLLSICKKWRVMMLPMVYNYVSIFSTGWDKFNENTAGEAISQKKSGFTTTNATLFSENENLYLAKIMHIHIDCTLKPFPSILSALTTLESNARKWPQVKKLLFEINHDIKALRLNESNNVLDECNIDETVKRLTILLPSLTKIESKGIGQNVNVCALIGCLTANYNQQATHILSYSRLTGTGTQLFCKLKHLQIDFECNKGYQPPRASSERLEYLSLRGISHNNFWSCFANKNESENIKFTNLKTLCLNYENLHGAAREILSFPALQHLEVFSIDGINTVFEHGVFPQKLKNFTLQGTIETIDLLSHLKLPQTSRLKMNLGYHPFEENIDCFATINTISSKADQASVRLISKNSLDSYAIGTVDCPALTTLVLFAPINAEILVKLIKRLPNIYDLSVSKLQHAAILDSDEFLFPNKYPLCQAKTISSSIEYLTLRFTKGEIEVEKATLFAKYLLLRLPSLKTLNAGQLPAAPIRNFVKKQAIGYPFLEKTCFILKGRIGI</sequence>
<accession>A0A2G5B3X6</accession>
<evidence type="ECO:0000313" key="2">
    <source>
        <dbReference type="Proteomes" id="UP000242474"/>
    </source>
</evidence>
<keyword evidence="2" id="KW-1185">Reference proteome</keyword>
<evidence type="ECO:0008006" key="3">
    <source>
        <dbReference type="Google" id="ProtNLM"/>
    </source>
</evidence>